<feature type="binding site" description="covalent" evidence="8">
    <location>
        <position position="143"/>
    </location>
    <ligand>
        <name>heme c</name>
        <dbReference type="ChEBI" id="CHEBI:61717"/>
        <label>2</label>
    </ligand>
</feature>
<dbReference type="EMBL" id="QFXC01000011">
    <property type="protein sequence ID" value="RDH82870.1"/>
    <property type="molecule type" value="Genomic_DNA"/>
</dbReference>
<dbReference type="GO" id="GO:0009055">
    <property type="term" value="F:electron transfer activity"/>
    <property type="evidence" value="ECO:0007669"/>
    <property type="project" value="InterPro"/>
</dbReference>
<feature type="binding site" description="covalent" evidence="8">
    <location>
        <position position="52"/>
    </location>
    <ligand>
        <name>heme c</name>
        <dbReference type="ChEBI" id="CHEBI:61717"/>
        <label>1</label>
    </ligand>
</feature>
<keyword evidence="2" id="KW-0813">Transport</keyword>
<evidence type="ECO:0000256" key="3">
    <source>
        <dbReference type="ARBA" id="ARBA00022617"/>
    </source>
</evidence>
<comment type="PTM">
    <text evidence="8">Binds 2 heme c groups covalently per subunit.</text>
</comment>
<keyword evidence="3 8" id="KW-0349">Heme</keyword>
<dbReference type="GO" id="GO:0020037">
    <property type="term" value="F:heme binding"/>
    <property type="evidence" value="ECO:0007669"/>
    <property type="project" value="InterPro"/>
</dbReference>
<dbReference type="InterPro" id="IPR024167">
    <property type="entry name" value="Cytochrome_c4-like"/>
</dbReference>
<keyword evidence="5" id="KW-0574">Periplasm</keyword>
<evidence type="ECO:0000259" key="11">
    <source>
        <dbReference type="PROSITE" id="PS51007"/>
    </source>
</evidence>
<evidence type="ECO:0000256" key="8">
    <source>
        <dbReference type="PIRSR" id="PIRSR000005-1"/>
    </source>
</evidence>
<reference evidence="12 13" key="1">
    <citation type="journal article" date="2018" name="ISME J.">
        <title>Endosymbiont genomes yield clues of tubeworm success.</title>
        <authorList>
            <person name="Li Y."/>
            <person name="Liles M.R."/>
            <person name="Halanych K.M."/>
        </authorList>
    </citation>
    <scope>NUCLEOTIDE SEQUENCE [LARGE SCALE GENOMIC DNA]</scope>
    <source>
        <strain evidence="12">A1464</strain>
    </source>
</reference>
<dbReference type="InterPro" id="IPR009056">
    <property type="entry name" value="Cyt_c-like_dom"/>
</dbReference>
<comment type="caution">
    <text evidence="12">The sequence shown here is derived from an EMBL/GenBank/DDBJ whole genome shotgun (WGS) entry which is preliminary data.</text>
</comment>
<protein>
    <submittedName>
        <fullName evidence="12">Cytochrome C</fullName>
    </submittedName>
</protein>
<sequence length="211" mass="23434">MIKRHFITASILVLTSLVVPCVSSSPEEINESLTLKPDLDRGKKIYPLCATCHMKTGWGKKDGSFPVIAGQHRNVLIKQLSDIRAKNRENPTMYPFTDPKSIGGSQAIADVTAYIASMDKSHDVGVGNGQQLALGQSIFEKRCMVCHGDKAQGNNDAFFPRLSGQHYSYLFRQLKWIRDGYRKNSNPQMVAEVKALSDSDLDAIADYLSRL</sequence>
<evidence type="ECO:0000256" key="10">
    <source>
        <dbReference type="SAM" id="SignalP"/>
    </source>
</evidence>
<evidence type="ECO:0000313" key="12">
    <source>
        <dbReference type="EMBL" id="RDH82870.1"/>
    </source>
</evidence>
<evidence type="ECO:0000256" key="9">
    <source>
        <dbReference type="PIRSR" id="PIRSR000005-2"/>
    </source>
</evidence>
<feature type="binding site" description="axial binding residue" evidence="9">
    <location>
        <position position="93"/>
    </location>
    <ligand>
        <name>heme c</name>
        <dbReference type="ChEBI" id="CHEBI:61717"/>
        <label>1</label>
    </ligand>
    <ligandPart>
        <name>Fe</name>
        <dbReference type="ChEBI" id="CHEBI:18248"/>
    </ligandPart>
</feature>
<keyword evidence="13" id="KW-1185">Reference proteome</keyword>
<dbReference type="Gene3D" id="1.10.760.10">
    <property type="entry name" value="Cytochrome c-like domain"/>
    <property type="match status" value="2"/>
</dbReference>
<feature type="binding site" description="covalent" evidence="8">
    <location>
        <position position="49"/>
    </location>
    <ligand>
        <name>heme c</name>
        <dbReference type="ChEBI" id="CHEBI:61717"/>
        <label>1</label>
    </ligand>
</feature>
<dbReference type="PIRSF" id="PIRSF000005">
    <property type="entry name" value="Cytochrome_c4"/>
    <property type="match status" value="1"/>
</dbReference>
<dbReference type="AlphaFoldDB" id="A0A370DE71"/>
<feature type="chain" id="PRO_5016886014" evidence="10">
    <location>
        <begin position="25"/>
        <end position="211"/>
    </location>
</feature>
<keyword evidence="4 9" id="KW-0479">Metal-binding</keyword>
<feature type="binding site" description="covalent" evidence="8">
    <location>
        <position position="146"/>
    </location>
    <ligand>
        <name>heme c</name>
        <dbReference type="ChEBI" id="CHEBI:61717"/>
        <label>2</label>
    </ligand>
</feature>
<dbReference type="PANTHER" id="PTHR33751:SF9">
    <property type="entry name" value="CYTOCHROME C4"/>
    <property type="match status" value="1"/>
</dbReference>
<feature type="domain" description="Cytochrome c" evidence="11">
    <location>
        <begin position="37"/>
        <end position="119"/>
    </location>
</feature>
<feature type="signal peptide" evidence="10">
    <location>
        <begin position="1"/>
        <end position="24"/>
    </location>
</feature>
<evidence type="ECO:0000256" key="2">
    <source>
        <dbReference type="ARBA" id="ARBA00022448"/>
    </source>
</evidence>
<dbReference type="PROSITE" id="PS51007">
    <property type="entry name" value="CYTC"/>
    <property type="match status" value="2"/>
</dbReference>
<dbReference type="Proteomes" id="UP000254266">
    <property type="component" value="Unassembled WGS sequence"/>
</dbReference>
<dbReference type="PANTHER" id="PTHR33751">
    <property type="entry name" value="CBB3-TYPE CYTOCHROME C OXIDASE SUBUNIT FIXP"/>
    <property type="match status" value="1"/>
</dbReference>
<evidence type="ECO:0000256" key="6">
    <source>
        <dbReference type="ARBA" id="ARBA00022982"/>
    </source>
</evidence>
<dbReference type="InterPro" id="IPR036909">
    <property type="entry name" value="Cyt_c-like_dom_sf"/>
</dbReference>
<dbReference type="SUPFAM" id="SSF46626">
    <property type="entry name" value="Cytochrome c"/>
    <property type="match status" value="2"/>
</dbReference>
<dbReference type="InterPro" id="IPR050597">
    <property type="entry name" value="Cytochrome_c_Oxidase_Subunit"/>
</dbReference>
<evidence type="ECO:0000256" key="1">
    <source>
        <dbReference type="ARBA" id="ARBA00004418"/>
    </source>
</evidence>
<feature type="domain" description="Cytochrome c" evidence="11">
    <location>
        <begin position="130"/>
        <end position="211"/>
    </location>
</feature>
<evidence type="ECO:0000256" key="4">
    <source>
        <dbReference type="ARBA" id="ARBA00022723"/>
    </source>
</evidence>
<dbReference type="GO" id="GO:0042597">
    <property type="term" value="C:periplasmic space"/>
    <property type="evidence" value="ECO:0007669"/>
    <property type="project" value="UniProtKB-SubCell"/>
</dbReference>
<keyword evidence="6" id="KW-0249">Electron transport</keyword>
<keyword evidence="7 9" id="KW-0408">Iron</keyword>
<organism evidence="12 13">
    <name type="scientific">endosymbiont of Galathealinum brachiosum</name>
    <dbReference type="NCBI Taxonomy" id="2200906"/>
    <lineage>
        <taxon>Bacteria</taxon>
        <taxon>Pseudomonadati</taxon>
        <taxon>Pseudomonadota</taxon>
        <taxon>Gammaproteobacteria</taxon>
        <taxon>sulfur-oxidizing symbionts</taxon>
    </lineage>
</organism>
<evidence type="ECO:0000256" key="7">
    <source>
        <dbReference type="ARBA" id="ARBA00023004"/>
    </source>
</evidence>
<dbReference type="GO" id="GO:0005506">
    <property type="term" value="F:iron ion binding"/>
    <property type="evidence" value="ECO:0007669"/>
    <property type="project" value="InterPro"/>
</dbReference>
<feature type="binding site" description="axial binding residue" evidence="9">
    <location>
        <position position="53"/>
    </location>
    <ligand>
        <name>heme c</name>
        <dbReference type="ChEBI" id="CHEBI:61717"/>
        <label>1</label>
    </ligand>
    <ligandPart>
        <name>Fe</name>
        <dbReference type="ChEBI" id="CHEBI:18248"/>
    </ligandPart>
</feature>
<keyword evidence="10" id="KW-0732">Signal</keyword>
<gene>
    <name evidence="12" type="ORF">DIZ80_11405</name>
</gene>
<evidence type="ECO:0000313" key="13">
    <source>
        <dbReference type="Proteomes" id="UP000254266"/>
    </source>
</evidence>
<dbReference type="Pfam" id="PF00034">
    <property type="entry name" value="Cytochrom_C"/>
    <property type="match status" value="2"/>
</dbReference>
<comment type="subcellular location">
    <subcellularLocation>
        <location evidence="1">Periplasm</location>
    </subcellularLocation>
</comment>
<evidence type="ECO:0000256" key="5">
    <source>
        <dbReference type="ARBA" id="ARBA00022764"/>
    </source>
</evidence>
<accession>A0A370DE71</accession>
<proteinExistence type="predicted"/>
<name>A0A370DE71_9GAMM</name>
<feature type="binding site" description="axial binding residue" evidence="9">
    <location>
        <position position="147"/>
    </location>
    <ligand>
        <name>heme c</name>
        <dbReference type="ChEBI" id="CHEBI:61717"/>
        <label>2</label>
    </ligand>
    <ligandPart>
        <name>Fe</name>
        <dbReference type="ChEBI" id="CHEBI:18248"/>
    </ligandPart>
</feature>